<dbReference type="InterPro" id="IPR045595">
    <property type="entry name" value="SufBD_N"/>
</dbReference>
<sequence>MVRKKTQVEDLDRGVYDIKNEFTYKSKTEKGLTEDIVRKISQEKEEPKWMLDFRLNSLETFNELKNPVWGPDLTEVDIQKVTTYIRPDAELTDDWNEVPDDIRDTFDRLGIPEAEKEMLLSGVGAQYDSEVVYHNIQKYLLDQGVIYTDFESALKEYPEIIKKYFGTALKPSAHKYSALHYAVWSGGSFVYVPKGVRVDVPLQSYFRLNAPGAGQFEHTLIIVEDDAYCHFIEGCSAPRYNALNVHAGGVELFIGENSTLRYSTIENWSRNMYNLNSKTAIVQKNGKIEWVSGSFGSRVSMLYPSSILVGEYATSEFTGISFAGKGQNIDTGSQVVHAAPYTTSTVNSKSISKDGGVAVYRGLVKINENAYGSKNSVSCESLMMDPESRSDTIPVIDIKNKNVDLGHEAKIGRISNQVIFYLMTRGISEEEAKALVVRGFAEPIAKELPMEYAVEMNNLINLELEGSIG</sequence>
<dbReference type="Pfam" id="PF01458">
    <property type="entry name" value="SUFBD_core"/>
    <property type="match status" value="1"/>
</dbReference>
<dbReference type="SUPFAM" id="SSF101960">
    <property type="entry name" value="Stabilizer of iron transporter SufD"/>
    <property type="match status" value="1"/>
</dbReference>
<dbReference type="PANTHER" id="PTHR30508">
    <property type="entry name" value="FES CLUSTER ASSEMBLY PROTEIN SUF"/>
    <property type="match status" value="1"/>
</dbReference>
<dbReference type="NCBIfam" id="TIGR01980">
    <property type="entry name" value="sufB"/>
    <property type="match status" value="1"/>
</dbReference>
<accession>A0A437S8G5</accession>
<comment type="similarity">
    <text evidence="1">Belongs to the iron-sulfur cluster assembly SufBD family.</text>
</comment>
<reference evidence="4 5" key="1">
    <citation type="submission" date="2018-11" db="EMBL/GenBank/DDBJ databases">
        <title>Genome sequencing and assembly of Anaerosphaera sp. nov., GS7-6-2.</title>
        <authorList>
            <person name="Rettenmaier R."/>
            <person name="Liebl W."/>
            <person name="Zverlov V."/>
        </authorList>
    </citation>
    <scope>NUCLEOTIDE SEQUENCE [LARGE SCALE GENOMIC DNA]</scope>
    <source>
        <strain evidence="4 5">GS7-6-2</strain>
    </source>
</reference>
<feature type="domain" description="SUF system FeS cluster assembly SufBD core" evidence="2">
    <location>
        <begin position="206"/>
        <end position="440"/>
    </location>
</feature>
<evidence type="ECO:0000313" key="4">
    <source>
        <dbReference type="EMBL" id="RVU55389.1"/>
    </source>
</evidence>
<dbReference type="OrthoDB" id="9803529at2"/>
<dbReference type="InterPro" id="IPR010231">
    <property type="entry name" value="SUF_FeS_clus_asmbl_SufB"/>
</dbReference>
<gene>
    <name evidence="4" type="primary">sufB</name>
    <name evidence="4" type="ORF">EF514_02915</name>
</gene>
<evidence type="ECO:0000313" key="5">
    <source>
        <dbReference type="Proteomes" id="UP000288812"/>
    </source>
</evidence>
<dbReference type="AlphaFoldDB" id="A0A437S8G5"/>
<organism evidence="4 5">
    <name type="scientific">Anaerosphaera multitolerans</name>
    <dbReference type="NCBI Taxonomy" id="2487351"/>
    <lineage>
        <taxon>Bacteria</taxon>
        <taxon>Bacillati</taxon>
        <taxon>Bacillota</taxon>
        <taxon>Tissierellia</taxon>
        <taxon>Tissierellales</taxon>
        <taxon>Peptoniphilaceae</taxon>
        <taxon>Anaerosphaera</taxon>
    </lineage>
</organism>
<comment type="caution">
    <text evidence="4">The sequence shown here is derived from an EMBL/GenBank/DDBJ whole genome shotgun (WGS) entry which is preliminary data.</text>
</comment>
<evidence type="ECO:0000259" key="3">
    <source>
        <dbReference type="Pfam" id="PF19295"/>
    </source>
</evidence>
<dbReference type="Pfam" id="PF19295">
    <property type="entry name" value="SufBD_N"/>
    <property type="match status" value="1"/>
</dbReference>
<dbReference type="InterPro" id="IPR055346">
    <property type="entry name" value="Fe-S_cluster_assembly_SufBD"/>
</dbReference>
<evidence type="ECO:0000259" key="2">
    <source>
        <dbReference type="Pfam" id="PF01458"/>
    </source>
</evidence>
<dbReference type="InterPro" id="IPR000825">
    <property type="entry name" value="SUF_FeS_clus_asmbl_SufBD_core"/>
</dbReference>
<dbReference type="InterPro" id="IPR037284">
    <property type="entry name" value="SUF_FeS_clus_asmbl_SufBD_sf"/>
</dbReference>
<dbReference type="GO" id="GO:0016226">
    <property type="term" value="P:iron-sulfur cluster assembly"/>
    <property type="evidence" value="ECO:0007669"/>
    <property type="project" value="InterPro"/>
</dbReference>
<proteinExistence type="inferred from homology"/>
<keyword evidence="5" id="KW-1185">Reference proteome</keyword>
<evidence type="ECO:0000256" key="1">
    <source>
        <dbReference type="ARBA" id="ARBA00043967"/>
    </source>
</evidence>
<feature type="domain" description="SUF system FeS cluster assembly SufBD N-terminal" evidence="3">
    <location>
        <begin position="133"/>
        <end position="203"/>
    </location>
</feature>
<protein>
    <submittedName>
        <fullName evidence="4">Fe-S cluster assembly protein SufB</fullName>
    </submittedName>
</protein>
<dbReference type="RefSeq" id="WP_127723954.1">
    <property type="nucleotide sequence ID" value="NZ_RLIH01000003.1"/>
</dbReference>
<dbReference type="Proteomes" id="UP000288812">
    <property type="component" value="Unassembled WGS sequence"/>
</dbReference>
<dbReference type="PANTHER" id="PTHR30508:SF1">
    <property type="entry name" value="UPF0051 PROTEIN ABCI8, CHLOROPLASTIC-RELATED"/>
    <property type="match status" value="1"/>
</dbReference>
<name>A0A437S8G5_9FIRM</name>
<dbReference type="EMBL" id="RLIH01000003">
    <property type="protein sequence ID" value="RVU55389.1"/>
    <property type="molecule type" value="Genomic_DNA"/>
</dbReference>